<dbReference type="EMBL" id="MN739353">
    <property type="protein sequence ID" value="QHT00231.1"/>
    <property type="molecule type" value="Genomic_DNA"/>
</dbReference>
<proteinExistence type="predicted"/>
<keyword evidence="1" id="KW-0472">Membrane</keyword>
<keyword evidence="1" id="KW-1133">Transmembrane helix</keyword>
<dbReference type="AlphaFoldDB" id="A0A6C0C725"/>
<feature type="transmembrane region" description="Helical" evidence="1">
    <location>
        <begin position="176"/>
        <end position="198"/>
    </location>
</feature>
<accession>A0A6C0C725</accession>
<evidence type="ECO:0000256" key="1">
    <source>
        <dbReference type="SAM" id="Phobius"/>
    </source>
</evidence>
<feature type="transmembrane region" description="Helical" evidence="1">
    <location>
        <begin position="226"/>
        <end position="243"/>
    </location>
</feature>
<evidence type="ECO:0000313" key="2">
    <source>
        <dbReference type="EMBL" id="QHT00231.1"/>
    </source>
</evidence>
<name>A0A6C0C725_9ZZZZ</name>
<sequence length="319" mass="34899">MGGSASTNIVDVKRKLAENVTQSCTTTNIDNKILIKGSNFKCLPECRPCNVKIGQNIAFDGQCMVKNSTSYLASTAADQTAKAETGLGFAVSTSISRNTNEIERILREQCGDKDNTISNEIRLEDTNFDICGDVLATQNVSAKTACELGVLSNMADNITVEQASTSTGFFGGSSGMLAIVAIAIAVVVVSGIGGYFYLKTQTGGDESDSLFDKFTESVSFDDKNSYFMYIVIVIIIILVLFMYSKNKPQEPMALLSNDDDCCSAEENPNMRFEINQKYDGLGSCRSGQALRRYSTREKMDDCTLPYYNSLDSYYDPLYN</sequence>
<organism evidence="2">
    <name type="scientific">viral metagenome</name>
    <dbReference type="NCBI Taxonomy" id="1070528"/>
    <lineage>
        <taxon>unclassified sequences</taxon>
        <taxon>metagenomes</taxon>
        <taxon>organismal metagenomes</taxon>
    </lineage>
</organism>
<keyword evidence="1" id="KW-0812">Transmembrane</keyword>
<reference evidence="2" key="1">
    <citation type="journal article" date="2020" name="Nature">
        <title>Giant virus diversity and host interactions through global metagenomics.</title>
        <authorList>
            <person name="Schulz F."/>
            <person name="Roux S."/>
            <person name="Paez-Espino D."/>
            <person name="Jungbluth S."/>
            <person name="Walsh D.A."/>
            <person name="Denef V.J."/>
            <person name="McMahon K.D."/>
            <person name="Konstantinidis K.T."/>
            <person name="Eloe-Fadrosh E.A."/>
            <person name="Kyrpides N.C."/>
            <person name="Woyke T."/>
        </authorList>
    </citation>
    <scope>NUCLEOTIDE SEQUENCE</scope>
    <source>
        <strain evidence="2">GVMAG-M-3300020192-26</strain>
    </source>
</reference>
<protein>
    <submittedName>
        <fullName evidence="2">Uncharacterized protein</fullName>
    </submittedName>
</protein>